<dbReference type="Pfam" id="PF12942">
    <property type="entry name" value="Archaeal_AmoA"/>
    <property type="match status" value="1"/>
</dbReference>
<dbReference type="InterPro" id="IPR024656">
    <property type="entry name" value="AmoA_arc"/>
</dbReference>
<dbReference type="AlphaFoldDB" id="A0A7K4N3T6"/>
<dbReference type="GO" id="GO:0004497">
    <property type="term" value="F:monooxygenase activity"/>
    <property type="evidence" value="ECO:0007669"/>
    <property type="project" value="UniProtKB-KW"/>
</dbReference>
<gene>
    <name evidence="2" type="ORF">HX865_05830</name>
</gene>
<evidence type="ECO:0000313" key="3">
    <source>
        <dbReference type="Proteomes" id="UP000527815"/>
    </source>
</evidence>
<reference evidence="2 3" key="1">
    <citation type="journal article" date="2019" name="Environ. Microbiol.">
        <title>Genomics insights into ecotype formation of ammonia-oxidizing archaea in the deep ocean.</title>
        <authorList>
            <person name="Wang Y."/>
            <person name="Huang J.M."/>
            <person name="Cui G.J."/>
            <person name="Nunoura T."/>
            <person name="Takaki Y."/>
            <person name="Li W.L."/>
            <person name="Li J."/>
            <person name="Gao Z.M."/>
            <person name="Takai K."/>
            <person name="Zhang A.Q."/>
            <person name="Stepanauskas R."/>
        </authorList>
    </citation>
    <scope>NUCLEOTIDE SEQUENCE [LARGE SCALE GENOMIC DNA]</scope>
    <source>
        <strain evidence="2 3">D1b</strain>
    </source>
</reference>
<feature type="transmembrane region" description="Helical" evidence="1">
    <location>
        <begin position="71"/>
        <end position="92"/>
    </location>
</feature>
<evidence type="ECO:0000313" key="2">
    <source>
        <dbReference type="EMBL" id="NWJ77992.1"/>
    </source>
</evidence>
<keyword evidence="2" id="KW-0503">Monooxygenase</keyword>
<keyword evidence="2" id="KW-0560">Oxidoreductase</keyword>
<evidence type="ECO:0000256" key="1">
    <source>
        <dbReference type="SAM" id="Phobius"/>
    </source>
</evidence>
<feature type="transmembrane region" description="Helical" evidence="1">
    <location>
        <begin position="37"/>
        <end position="59"/>
    </location>
</feature>
<name>A0A7K4N3T6_9ARCH</name>
<accession>A0A7K4N3T6</accession>
<protein>
    <submittedName>
        <fullName evidence="2">Ammonia monooxygenase</fullName>
    </submittedName>
</protein>
<feature type="non-terminal residue" evidence="2">
    <location>
        <position position="110"/>
    </location>
</feature>
<keyword evidence="1" id="KW-0812">Transmembrane</keyword>
<sequence>MVWLRRCTHYLFIVVVAVNSTLLTINSGDYIFYTDWAWTSFVVFSIANTLMTVVGAVYYLTFTGVPGTATYYGLIMQVYTWVAKVAWFALGYPVDFIVHPMWIPSCMLLD</sequence>
<keyword evidence="1" id="KW-1133">Transmembrane helix</keyword>
<dbReference type="InterPro" id="IPR037001">
    <property type="entry name" value="NH3/CH4_mOase_suA_sf"/>
</dbReference>
<comment type="caution">
    <text evidence="2">The sequence shown here is derived from an EMBL/GenBank/DDBJ whole genome shotgun (WGS) entry which is preliminary data.</text>
</comment>
<feature type="transmembrane region" description="Helical" evidence="1">
    <location>
        <begin position="7"/>
        <end position="25"/>
    </location>
</feature>
<dbReference type="EMBL" id="JACASZ010000141">
    <property type="protein sequence ID" value="NWJ77992.1"/>
    <property type="molecule type" value="Genomic_DNA"/>
</dbReference>
<dbReference type="Proteomes" id="UP000527815">
    <property type="component" value="Unassembled WGS sequence"/>
</dbReference>
<dbReference type="Gene3D" id="1.20.1450.10">
    <property type="entry name" value="Ammonia/particulate methane monooxygenase, subunit A"/>
    <property type="match status" value="1"/>
</dbReference>
<organism evidence="2 3">
    <name type="scientific">Marine Group I thaumarchaeote</name>
    <dbReference type="NCBI Taxonomy" id="2511932"/>
    <lineage>
        <taxon>Archaea</taxon>
        <taxon>Nitrososphaerota</taxon>
        <taxon>Marine Group I</taxon>
    </lineage>
</organism>
<keyword evidence="1" id="KW-0472">Membrane</keyword>
<proteinExistence type="predicted"/>